<dbReference type="Pfam" id="PF25583">
    <property type="entry name" value="WCX"/>
    <property type="match status" value="1"/>
</dbReference>
<dbReference type="InterPro" id="IPR001034">
    <property type="entry name" value="DeoR_HTH"/>
</dbReference>
<dbReference type="InterPro" id="IPR013196">
    <property type="entry name" value="HTH_11"/>
</dbReference>
<keyword evidence="2" id="KW-0804">Transcription</keyword>
<reference evidence="4 5" key="1">
    <citation type="submission" date="2013-11" db="EMBL/GenBank/DDBJ databases">
        <title>Complete genome sequence of Clostridum sp. M2/40.</title>
        <authorList>
            <person name="Wibberg D."/>
            <person name="Puehler A."/>
            <person name="Schlueter A."/>
        </authorList>
    </citation>
    <scope>NUCLEOTIDE SEQUENCE [LARGE SCALE GENOMIC DNA]</scope>
    <source>
        <strain evidence="5">M2/40</strain>
    </source>
</reference>
<dbReference type="InterPro" id="IPR057727">
    <property type="entry name" value="WCX_dom"/>
</dbReference>
<evidence type="ECO:0000256" key="1">
    <source>
        <dbReference type="ARBA" id="ARBA00023015"/>
    </source>
</evidence>
<dbReference type="PANTHER" id="PTHR34580:SF1">
    <property type="entry name" value="PROTEIN PAFC"/>
    <property type="match status" value="1"/>
</dbReference>
<dbReference type="PIRSF" id="PIRSF016838">
    <property type="entry name" value="PafC"/>
    <property type="match status" value="1"/>
</dbReference>
<keyword evidence="1" id="KW-0805">Transcription regulation</keyword>
<dbReference type="HOGENOM" id="CLU_041141_5_1_9"/>
<organism evidence="4 5">
    <name type="scientific">Clostridium bornimense</name>
    <dbReference type="NCBI Taxonomy" id="1216932"/>
    <lineage>
        <taxon>Bacteria</taxon>
        <taxon>Bacillati</taxon>
        <taxon>Bacillota</taxon>
        <taxon>Clostridia</taxon>
        <taxon>Eubacteriales</taxon>
        <taxon>Clostridiaceae</taxon>
        <taxon>Clostridium</taxon>
    </lineage>
</organism>
<sequence>MRFNRLFEIIYILINKGTVTASELADKFEVSKRTIYRDIDLLSSSGIPIYTTKGKGGGIGILDNFVLNKSMLSENEQNEIITALQGLSAINYTNVDDVLSKVSNFFGKNNEKWIDVDFSDWSERQKEKFNIIKDSIIKKKVIEIEYYSSYGEKTNRCVEPLQLMFKGKSWYIVGFCRAREAIRIFKINRIRSVKNIGEHFARSFEEECYQDVSNDSDIKFINIKLKVDKSQGYRVYDEFSEDEISKDIDGSFIVNTTYPVGSWIYSYILSYSSYVEVLEPQYLRDEIEKILRKTLKKYL</sequence>
<dbReference type="InterPro" id="IPR026881">
    <property type="entry name" value="WYL_dom"/>
</dbReference>
<dbReference type="AlphaFoldDB" id="W6SDZ2"/>
<dbReference type="eggNOG" id="COG2378">
    <property type="taxonomic scope" value="Bacteria"/>
</dbReference>
<accession>W6SDZ2</accession>
<keyword evidence="5" id="KW-1185">Reference proteome</keyword>
<protein>
    <submittedName>
        <fullName evidence="4">Transcription regulator</fullName>
    </submittedName>
</protein>
<dbReference type="InterPro" id="IPR036388">
    <property type="entry name" value="WH-like_DNA-bd_sf"/>
</dbReference>
<dbReference type="EMBL" id="HG917868">
    <property type="protein sequence ID" value="CDM67870.1"/>
    <property type="molecule type" value="Genomic_DNA"/>
</dbReference>
<dbReference type="KEGG" id="clt:CM240_0705"/>
<dbReference type="PROSITE" id="PS52050">
    <property type="entry name" value="WYL"/>
    <property type="match status" value="1"/>
</dbReference>
<dbReference type="Pfam" id="PF13280">
    <property type="entry name" value="WYL"/>
    <property type="match status" value="1"/>
</dbReference>
<gene>
    <name evidence="4" type="ORF">CM240_0705</name>
</gene>
<dbReference type="Proteomes" id="UP000019426">
    <property type="component" value="Chromosome M2/40_rep1"/>
</dbReference>
<name>W6SDZ2_9CLOT</name>
<dbReference type="SUPFAM" id="SSF46785">
    <property type="entry name" value="Winged helix' DNA-binding domain"/>
    <property type="match status" value="1"/>
</dbReference>
<dbReference type="PATRIC" id="fig|1216932.3.peg.691"/>
<dbReference type="RefSeq" id="WP_044036501.1">
    <property type="nucleotide sequence ID" value="NZ_HG917868.1"/>
</dbReference>
<dbReference type="InterPro" id="IPR028349">
    <property type="entry name" value="PafC-like"/>
</dbReference>
<proteinExistence type="predicted"/>
<dbReference type="GO" id="GO:0003700">
    <property type="term" value="F:DNA-binding transcription factor activity"/>
    <property type="evidence" value="ECO:0007669"/>
    <property type="project" value="InterPro"/>
</dbReference>
<evidence type="ECO:0000259" key="3">
    <source>
        <dbReference type="PROSITE" id="PS51000"/>
    </source>
</evidence>
<dbReference type="PROSITE" id="PS51000">
    <property type="entry name" value="HTH_DEOR_2"/>
    <property type="match status" value="1"/>
</dbReference>
<dbReference type="PANTHER" id="PTHR34580">
    <property type="match status" value="1"/>
</dbReference>
<evidence type="ECO:0000256" key="2">
    <source>
        <dbReference type="ARBA" id="ARBA00023163"/>
    </source>
</evidence>
<dbReference type="Gene3D" id="1.10.10.10">
    <property type="entry name" value="Winged helix-like DNA-binding domain superfamily/Winged helix DNA-binding domain"/>
    <property type="match status" value="1"/>
</dbReference>
<dbReference type="InterPro" id="IPR051534">
    <property type="entry name" value="CBASS_pafABC_assoc_protein"/>
</dbReference>
<dbReference type="Pfam" id="PF08279">
    <property type="entry name" value="HTH_11"/>
    <property type="match status" value="1"/>
</dbReference>
<dbReference type="OrthoDB" id="9815009at2"/>
<feature type="domain" description="HTH deoR-type" evidence="3">
    <location>
        <begin position="2"/>
        <end position="60"/>
    </location>
</feature>
<dbReference type="STRING" id="1216932.CM240_0705"/>
<evidence type="ECO:0000313" key="4">
    <source>
        <dbReference type="EMBL" id="CDM67870.1"/>
    </source>
</evidence>
<dbReference type="InterPro" id="IPR036390">
    <property type="entry name" value="WH_DNA-bd_sf"/>
</dbReference>
<evidence type="ECO:0000313" key="5">
    <source>
        <dbReference type="Proteomes" id="UP000019426"/>
    </source>
</evidence>